<reference evidence="8 9" key="1">
    <citation type="submission" date="2019-10" db="EMBL/GenBank/DDBJ databases">
        <title>Genome sequence of Phaeocystidibacter marisrubri JCM30614 (type strain).</title>
        <authorList>
            <person name="Bowman J.P."/>
        </authorList>
    </citation>
    <scope>NUCLEOTIDE SEQUENCE [LARGE SCALE GENOMIC DNA]</scope>
    <source>
        <strain evidence="8 9">JCM 30614</strain>
    </source>
</reference>
<dbReference type="GO" id="GO:0042274">
    <property type="term" value="P:ribosomal small subunit biogenesis"/>
    <property type="evidence" value="ECO:0007669"/>
    <property type="project" value="UniProtKB-UniRule"/>
</dbReference>
<evidence type="ECO:0000313" key="8">
    <source>
        <dbReference type="EMBL" id="KAB2817898.1"/>
    </source>
</evidence>
<accession>A0A6L3ZK17</accession>
<dbReference type="SUPFAM" id="SSF50346">
    <property type="entry name" value="PRC-barrel domain"/>
    <property type="match status" value="1"/>
</dbReference>
<keyword evidence="3 5" id="KW-0698">rRNA processing</keyword>
<dbReference type="InterPro" id="IPR036976">
    <property type="entry name" value="RimM_N_sf"/>
</dbReference>
<dbReference type="Pfam" id="PF01782">
    <property type="entry name" value="RimM"/>
    <property type="match status" value="1"/>
</dbReference>
<evidence type="ECO:0000259" key="7">
    <source>
        <dbReference type="Pfam" id="PF24986"/>
    </source>
</evidence>
<keyword evidence="2 5" id="KW-0690">Ribosome biogenesis</keyword>
<dbReference type="PANTHER" id="PTHR33692:SF1">
    <property type="entry name" value="RIBOSOME MATURATION FACTOR RIMM"/>
    <property type="match status" value="1"/>
</dbReference>
<dbReference type="Gene3D" id="2.30.30.240">
    <property type="entry name" value="PRC-barrel domain"/>
    <property type="match status" value="1"/>
</dbReference>
<proteinExistence type="inferred from homology"/>
<evidence type="ECO:0000313" key="9">
    <source>
        <dbReference type="Proteomes" id="UP000484164"/>
    </source>
</evidence>
<dbReference type="Gene3D" id="2.40.30.60">
    <property type="entry name" value="RimM"/>
    <property type="match status" value="1"/>
</dbReference>
<keyword evidence="4 5" id="KW-0143">Chaperone</keyword>
<dbReference type="EMBL" id="WBVQ01000001">
    <property type="protein sequence ID" value="KAB2817898.1"/>
    <property type="molecule type" value="Genomic_DNA"/>
</dbReference>
<comment type="function">
    <text evidence="5">An accessory protein needed during the final step in the assembly of 30S ribosomal subunit, possibly for assembly of the head region. Essential for efficient processing of 16S rRNA. May be needed both before and after RbfA during the maturation of 16S rRNA. It has affinity for free ribosomal 30S subunits but not for 70S ribosomes.</text>
</comment>
<comment type="caution">
    <text evidence="8">The sequence shown here is derived from an EMBL/GenBank/DDBJ whole genome shotgun (WGS) entry which is preliminary data.</text>
</comment>
<dbReference type="InterPro" id="IPR009000">
    <property type="entry name" value="Transl_B-barrel_sf"/>
</dbReference>
<dbReference type="OrthoDB" id="9810331at2"/>
<organism evidence="8 9">
    <name type="scientific">Phaeocystidibacter marisrubri</name>
    <dbReference type="NCBI Taxonomy" id="1577780"/>
    <lineage>
        <taxon>Bacteria</taxon>
        <taxon>Pseudomonadati</taxon>
        <taxon>Bacteroidota</taxon>
        <taxon>Flavobacteriia</taxon>
        <taxon>Flavobacteriales</taxon>
        <taxon>Phaeocystidibacteraceae</taxon>
        <taxon>Phaeocystidibacter</taxon>
    </lineage>
</organism>
<protein>
    <recommendedName>
        <fullName evidence="5">Ribosome maturation factor RimM</fullName>
    </recommendedName>
</protein>
<comment type="subunit">
    <text evidence="5">Binds ribosomal protein uS19.</text>
</comment>
<evidence type="ECO:0000256" key="2">
    <source>
        <dbReference type="ARBA" id="ARBA00022517"/>
    </source>
</evidence>
<sequence>MRTEDCFVLGTIIRQHGYKGDVVAKIDTDRPEHYDKLGSVLLESQGGLIPFFLDHSQLLKKDQLLLRFEGVKSAKEADAFMGKELFLPLNMLPKLTGKSFYYHEIIGFKAYDGESLIGEVAEVIERPGQPVLLIKDGVSEILIPAVDDFIDSIDRSSSSLYLQLPEGLIDVYR</sequence>
<feature type="domain" description="Ribosome maturation factor RimM PRC barrel" evidence="7">
    <location>
        <begin position="103"/>
        <end position="168"/>
    </location>
</feature>
<evidence type="ECO:0000256" key="3">
    <source>
        <dbReference type="ARBA" id="ARBA00022552"/>
    </source>
</evidence>
<dbReference type="NCBIfam" id="TIGR02273">
    <property type="entry name" value="16S_RimM"/>
    <property type="match status" value="1"/>
</dbReference>
<dbReference type="GO" id="GO:0005840">
    <property type="term" value="C:ribosome"/>
    <property type="evidence" value="ECO:0007669"/>
    <property type="project" value="InterPro"/>
</dbReference>
<comment type="domain">
    <text evidence="5">The PRC barrel domain binds ribosomal protein uS19.</text>
</comment>
<gene>
    <name evidence="5 8" type="primary">rimM</name>
    <name evidence="8" type="ORF">F8C82_05700</name>
</gene>
<dbReference type="AlphaFoldDB" id="A0A6L3ZK17"/>
<dbReference type="InterPro" id="IPR011961">
    <property type="entry name" value="RimM"/>
</dbReference>
<evidence type="ECO:0000256" key="4">
    <source>
        <dbReference type="ARBA" id="ARBA00023186"/>
    </source>
</evidence>
<keyword evidence="9" id="KW-1185">Reference proteome</keyword>
<evidence type="ECO:0000259" key="6">
    <source>
        <dbReference type="Pfam" id="PF01782"/>
    </source>
</evidence>
<feature type="domain" description="RimM N-terminal" evidence="6">
    <location>
        <begin position="9"/>
        <end position="88"/>
    </location>
</feature>
<dbReference type="Proteomes" id="UP000484164">
    <property type="component" value="Unassembled WGS sequence"/>
</dbReference>
<dbReference type="Pfam" id="PF24986">
    <property type="entry name" value="PRC_RimM"/>
    <property type="match status" value="1"/>
</dbReference>
<dbReference type="RefSeq" id="WP_151692586.1">
    <property type="nucleotide sequence ID" value="NZ_BMGX01000002.1"/>
</dbReference>
<name>A0A6L3ZK17_9FLAO</name>
<dbReference type="InterPro" id="IPR002676">
    <property type="entry name" value="RimM_N"/>
</dbReference>
<evidence type="ECO:0000256" key="5">
    <source>
        <dbReference type="HAMAP-Rule" id="MF_00014"/>
    </source>
</evidence>
<keyword evidence="1 5" id="KW-0963">Cytoplasm</keyword>
<dbReference type="InterPro" id="IPR011033">
    <property type="entry name" value="PRC_barrel-like_sf"/>
</dbReference>
<dbReference type="PANTHER" id="PTHR33692">
    <property type="entry name" value="RIBOSOME MATURATION FACTOR RIMM"/>
    <property type="match status" value="1"/>
</dbReference>
<comment type="similarity">
    <text evidence="5">Belongs to the RimM family.</text>
</comment>
<dbReference type="GO" id="GO:0006364">
    <property type="term" value="P:rRNA processing"/>
    <property type="evidence" value="ECO:0007669"/>
    <property type="project" value="UniProtKB-UniRule"/>
</dbReference>
<dbReference type="SUPFAM" id="SSF50447">
    <property type="entry name" value="Translation proteins"/>
    <property type="match status" value="1"/>
</dbReference>
<comment type="subcellular location">
    <subcellularLocation>
        <location evidence="5">Cytoplasm</location>
    </subcellularLocation>
</comment>
<dbReference type="GO" id="GO:0043022">
    <property type="term" value="F:ribosome binding"/>
    <property type="evidence" value="ECO:0007669"/>
    <property type="project" value="InterPro"/>
</dbReference>
<dbReference type="HAMAP" id="MF_00014">
    <property type="entry name" value="Ribosome_mat_RimM"/>
    <property type="match status" value="1"/>
</dbReference>
<evidence type="ECO:0000256" key="1">
    <source>
        <dbReference type="ARBA" id="ARBA00022490"/>
    </source>
</evidence>
<dbReference type="InterPro" id="IPR056792">
    <property type="entry name" value="PRC_RimM"/>
</dbReference>
<dbReference type="GO" id="GO:0005737">
    <property type="term" value="C:cytoplasm"/>
    <property type="evidence" value="ECO:0007669"/>
    <property type="project" value="UniProtKB-SubCell"/>
</dbReference>